<reference evidence="1" key="1">
    <citation type="submission" date="2021-05" db="EMBL/GenBank/DDBJ databases">
        <authorList>
            <person name="Pan Q."/>
            <person name="Jouanno E."/>
            <person name="Zahm M."/>
            <person name="Klopp C."/>
            <person name="Cabau C."/>
            <person name="Louis A."/>
            <person name="Berthelot C."/>
            <person name="Parey E."/>
            <person name="Roest Crollius H."/>
            <person name="Montfort J."/>
            <person name="Robinson-Rechavi M."/>
            <person name="Bouchez O."/>
            <person name="Lampietro C."/>
            <person name="Lopez Roques C."/>
            <person name="Donnadieu C."/>
            <person name="Postlethwait J."/>
            <person name="Bobe J."/>
            <person name="Dillon D."/>
            <person name="Chandos A."/>
            <person name="von Hippel F."/>
            <person name="Guiguen Y."/>
        </authorList>
    </citation>
    <scope>NUCLEOTIDE SEQUENCE</scope>
    <source>
        <strain evidence="1">YG-Jan2019</strain>
    </source>
</reference>
<dbReference type="EMBL" id="CM055739">
    <property type="protein sequence ID" value="KAJ8004280.1"/>
    <property type="molecule type" value="Genomic_DNA"/>
</dbReference>
<sequence length="101" mass="11271">MTPHRLKRLRDFSLSFQKPSGKASTPNQECIHLNQNTLAVASEGTSHASVLSCPLETSPQNTRKRLQDTSSTSGESSSLLRDLTWTTGLYLITQRFYTLTQ</sequence>
<name>A0ACC2GLF5_DALPE</name>
<evidence type="ECO:0000313" key="2">
    <source>
        <dbReference type="Proteomes" id="UP001157502"/>
    </source>
</evidence>
<evidence type="ECO:0000313" key="1">
    <source>
        <dbReference type="EMBL" id="KAJ8004280.1"/>
    </source>
</evidence>
<keyword evidence="2" id="KW-1185">Reference proteome</keyword>
<comment type="caution">
    <text evidence="1">The sequence shown here is derived from an EMBL/GenBank/DDBJ whole genome shotgun (WGS) entry which is preliminary data.</text>
</comment>
<proteinExistence type="predicted"/>
<accession>A0ACC2GLF5</accession>
<protein>
    <submittedName>
        <fullName evidence="1">Uncharacterized protein</fullName>
    </submittedName>
</protein>
<dbReference type="Proteomes" id="UP001157502">
    <property type="component" value="Chromosome 12"/>
</dbReference>
<gene>
    <name evidence="1" type="ORF">DPEC_G00157170</name>
</gene>
<organism evidence="1 2">
    <name type="scientific">Dallia pectoralis</name>
    <name type="common">Alaska blackfish</name>
    <dbReference type="NCBI Taxonomy" id="75939"/>
    <lineage>
        <taxon>Eukaryota</taxon>
        <taxon>Metazoa</taxon>
        <taxon>Chordata</taxon>
        <taxon>Craniata</taxon>
        <taxon>Vertebrata</taxon>
        <taxon>Euteleostomi</taxon>
        <taxon>Actinopterygii</taxon>
        <taxon>Neopterygii</taxon>
        <taxon>Teleostei</taxon>
        <taxon>Protacanthopterygii</taxon>
        <taxon>Esociformes</taxon>
        <taxon>Umbridae</taxon>
        <taxon>Dallia</taxon>
    </lineage>
</organism>